<sequence length="93" mass="10351">MPLLSKVVIADTSCFILLDKIDEISILNMLFDEVVTTEDVAQEFGKKLPDWVAVESVKDQKYQSLLAIEVDKGEASAIALSAEKESSLLIFFR</sequence>
<reference evidence="1" key="1">
    <citation type="journal article" date="2023" name="Comput. Struct. Biotechnol. J.">
        <title>Discovery of a novel marine Bacteroidetes with a rich repertoire of carbohydrate-active enzymes.</title>
        <authorList>
            <person name="Chen B."/>
            <person name="Liu G."/>
            <person name="Chen Q."/>
            <person name="Wang H."/>
            <person name="Liu L."/>
            <person name="Tang K."/>
        </authorList>
    </citation>
    <scope>NUCLEOTIDE SEQUENCE</scope>
    <source>
        <strain evidence="1">TK19036</strain>
    </source>
</reference>
<evidence type="ECO:0008006" key="2">
    <source>
        <dbReference type="Google" id="ProtNLM"/>
    </source>
</evidence>
<dbReference type="AlphaFoldDB" id="A0AA49GQI6"/>
<name>A0AA49GQI6_9BACT</name>
<organism evidence="1">
    <name type="scientific">Roseihalotalea indica</name>
    <dbReference type="NCBI Taxonomy" id="2867963"/>
    <lineage>
        <taxon>Bacteria</taxon>
        <taxon>Pseudomonadati</taxon>
        <taxon>Bacteroidota</taxon>
        <taxon>Cytophagia</taxon>
        <taxon>Cytophagales</taxon>
        <taxon>Catalimonadaceae</taxon>
        <taxon>Roseihalotalea</taxon>
    </lineage>
</organism>
<protein>
    <recommendedName>
        <fullName evidence="2">DUF3368 domain-containing protein</fullName>
    </recommendedName>
</protein>
<accession>A0AA49GQI6</accession>
<reference evidence="1" key="2">
    <citation type="journal article" date="2024" name="Antonie Van Leeuwenhoek">
        <title>Roseihalotalea indica gen. nov., sp. nov., a halophilic Bacteroidetes from mesopelagic Southwest Indian Ocean with higher carbohydrate metabolic potential.</title>
        <authorList>
            <person name="Chen B."/>
            <person name="Zhang M."/>
            <person name="Lin D."/>
            <person name="Ye J."/>
            <person name="Tang K."/>
        </authorList>
    </citation>
    <scope>NUCLEOTIDE SEQUENCE</scope>
    <source>
        <strain evidence="1">TK19036</strain>
    </source>
</reference>
<dbReference type="InterPro" id="IPR021799">
    <property type="entry name" value="PIN-like_prokaryotic"/>
</dbReference>
<dbReference type="PANTHER" id="PTHR39550:SF1">
    <property type="entry name" value="SLL0658 PROTEIN"/>
    <property type="match status" value="1"/>
</dbReference>
<gene>
    <name evidence="1" type="ORF">K4G66_05330</name>
</gene>
<dbReference type="EMBL" id="CP120682">
    <property type="protein sequence ID" value="WKN38121.1"/>
    <property type="molecule type" value="Genomic_DNA"/>
</dbReference>
<dbReference type="PANTHER" id="PTHR39550">
    <property type="entry name" value="SLL0658 PROTEIN"/>
    <property type="match status" value="1"/>
</dbReference>
<dbReference type="Pfam" id="PF11848">
    <property type="entry name" value="DUF3368"/>
    <property type="match status" value="1"/>
</dbReference>
<proteinExistence type="predicted"/>
<evidence type="ECO:0000313" key="1">
    <source>
        <dbReference type="EMBL" id="WKN38121.1"/>
    </source>
</evidence>